<evidence type="ECO:0000313" key="2">
    <source>
        <dbReference type="Proteomes" id="UP000439903"/>
    </source>
</evidence>
<organism evidence="1 2">
    <name type="scientific">Gigaspora margarita</name>
    <dbReference type="NCBI Taxonomy" id="4874"/>
    <lineage>
        <taxon>Eukaryota</taxon>
        <taxon>Fungi</taxon>
        <taxon>Fungi incertae sedis</taxon>
        <taxon>Mucoromycota</taxon>
        <taxon>Glomeromycotina</taxon>
        <taxon>Glomeromycetes</taxon>
        <taxon>Diversisporales</taxon>
        <taxon>Gigasporaceae</taxon>
        <taxon>Gigaspora</taxon>
    </lineage>
</organism>
<evidence type="ECO:0000313" key="1">
    <source>
        <dbReference type="EMBL" id="KAF0543524.1"/>
    </source>
</evidence>
<sequence length="153" mass="17805">MKNKIIYSGFDEKPYNELLHQYKANESEIFFLIERQTTENDPFRPNELPKQRHATVELSKINSTKPRELKDDQIIVENEVKLSKSTSILTIKTGYKPLVSIKENVNMSYSVELCQTKRTQNNKHKAALEGYPDSIDKNADTLQPQRRKLKILP</sequence>
<proteinExistence type="predicted"/>
<dbReference type="EMBL" id="WTPW01000136">
    <property type="protein sequence ID" value="KAF0543524.1"/>
    <property type="molecule type" value="Genomic_DNA"/>
</dbReference>
<comment type="caution">
    <text evidence="1">The sequence shown here is derived from an EMBL/GenBank/DDBJ whole genome shotgun (WGS) entry which is preliminary data.</text>
</comment>
<reference evidence="1 2" key="1">
    <citation type="journal article" date="2019" name="Environ. Microbiol.">
        <title>At the nexus of three kingdoms: the genome of the mycorrhizal fungus Gigaspora margarita provides insights into plant, endobacterial and fungal interactions.</title>
        <authorList>
            <person name="Venice F."/>
            <person name="Ghignone S."/>
            <person name="Salvioli di Fossalunga A."/>
            <person name="Amselem J."/>
            <person name="Novero M."/>
            <person name="Xianan X."/>
            <person name="Sedzielewska Toro K."/>
            <person name="Morin E."/>
            <person name="Lipzen A."/>
            <person name="Grigoriev I.V."/>
            <person name="Henrissat B."/>
            <person name="Martin F.M."/>
            <person name="Bonfante P."/>
        </authorList>
    </citation>
    <scope>NUCLEOTIDE SEQUENCE [LARGE SCALE GENOMIC DNA]</scope>
    <source>
        <strain evidence="1 2">BEG34</strain>
    </source>
</reference>
<gene>
    <name evidence="1" type="ORF">F8M41_003895</name>
</gene>
<dbReference type="OrthoDB" id="10369289at2759"/>
<protein>
    <submittedName>
        <fullName evidence="1">Uncharacterized protein</fullName>
    </submittedName>
</protein>
<accession>A0A8H4AY44</accession>
<keyword evidence="2" id="KW-1185">Reference proteome</keyword>
<dbReference type="AlphaFoldDB" id="A0A8H4AY44"/>
<name>A0A8H4AY44_GIGMA</name>
<dbReference type="Proteomes" id="UP000439903">
    <property type="component" value="Unassembled WGS sequence"/>
</dbReference>